<dbReference type="EMBL" id="JAAHFQ010000047">
    <property type="protein sequence ID" value="NER26745.1"/>
    <property type="molecule type" value="Genomic_DNA"/>
</dbReference>
<accession>A0A6B3N7E8</accession>
<comment type="caution">
    <text evidence="2">The sequence shown here is derived from an EMBL/GenBank/DDBJ whole genome shotgun (WGS) entry which is preliminary data.</text>
</comment>
<evidence type="ECO:0000313" key="2">
    <source>
        <dbReference type="EMBL" id="NER26745.1"/>
    </source>
</evidence>
<reference evidence="2" key="1">
    <citation type="submission" date="2019-11" db="EMBL/GenBank/DDBJ databases">
        <title>Genomic insights into an expanded diversity of filamentous marine cyanobacteria reveals the extraordinary biosynthetic potential of Moorea and Okeania.</title>
        <authorList>
            <person name="Ferreira Leao T."/>
            <person name="Wang M."/>
            <person name="Moss N."/>
            <person name="Da Silva R."/>
            <person name="Sanders J."/>
            <person name="Nurk S."/>
            <person name="Gurevich A."/>
            <person name="Humphrey G."/>
            <person name="Reher R."/>
            <person name="Zhu Q."/>
            <person name="Belda-Ferre P."/>
            <person name="Glukhov E."/>
            <person name="Rex R."/>
            <person name="Dorrestein P.C."/>
            <person name="Knight R."/>
            <person name="Pevzner P."/>
            <person name="Gerwick W.H."/>
            <person name="Gerwick L."/>
        </authorList>
    </citation>
    <scope>NUCLEOTIDE SEQUENCE</scope>
    <source>
        <strain evidence="2">SIO1C4</strain>
    </source>
</reference>
<organism evidence="2">
    <name type="scientific">Symploca sp. SIO1C4</name>
    <dbReference type="NCBI Taxonomy" id="2607765"/>
    <lineage>
        <taxon>Bacteria</taxon>
        <taxon>Bacillati</taxon>
        <taxon>Cyanobacteriota</taxon>
        <taxon>Cyanophyceae</taxon>
        <taxon>Coleofasciculales</taxon>
        <taxon>Coleofasciculaceae</taxon>
        <taxon>Symploca</taxon>
    </lineage>
</organism>
<gene>
    <name evidence="2" type="ORF">F6J89_03725</name>
</gene>
<dbReference type="AlphaFoldDB" id="A0A6B3N7E8"/>
<feature type="region of interest" description="Disordered" evidence="1">
    <location>
        <begin position="86"/>
        <end position="108"/>
    </location>
</feature>
<evidence type="ECO:0000256" key="1">
    <source>
        <dbReference type="SAM" id="MobiDB-lite"/>
    </source>
</evidence>
<name>A0A6B3N7E8_9CYAN</name>
<proteinExistence type="predicted"/>
<sequence>METPKTLRLTTSTCRFCHYYQPEGRRGGFCGQLDVPVQSNWKSCPLAISPFASAWESLEMIWRDGQPMSTLSQEIVCGGCSPEESVAKLSKDDSHSNHSKVEPETLLV</sequence>
<protein>
    <submittedName>
        <fullName evidence="2">Uncharacterized protein</fullName>
    </submittedName>
</protein>